<dbReference type="EMBL" id="AGZI01000064">
    <property type="protein sequence ID" value="EKU79659.1"/>
    <property type="molecule type" value="Genomic_DNA"/>
</dbReference>
<evidence type="ECO:0000313" key="2">
    <source>
        <dbReference type="EMBL" id="EKU79659.1"/>
    </source>
</evidence>
<evidence type="ECO:0000259" key="1">
    <source>
        <dbReference type="Pfam" id="PF13817"/>
    </source>
</evidence>
<protein>
    <recommendedName>
        <fullName evidence="1">Transposase IS66 C-terminal domain-containing protein</fullName>
    </recommendedName>
</protein>
<dbReference type="RefSeq" id="WP_005671240.1">
    <property type="nucleotide sequence ID" value="NZ_JH992927.1"/>
</dbReference>
<gene>
    <name evidence="2" type="ORF">HMPREF9710_05032</name>
</gene>
<name>K9D4V8_9BURK</name>
<accession>K9D4V8</accession>
<dbReference type="AlphaFoldDB" id="K9D4V8"/>
<organism evidence="2 3">
    <name type="scientific">Massilia timonae CCUG 45783</name>
    <dbReference type="NCBI Taxonomy" id="883126"/>
    <lineage>
        <taxon>Bacteria</taxon>
        <taxon>Pseudomonadati</taxon>
        <taxon>Pseudomonadota</taxon>
        <taxon>Betaproteobacteria</taxon>
        <taxon>Burkholderiales</taxon>
        <taxon>Oxalobacteraceae</taxon>
        <taxon>Telluria group</taxon>
        <taxon>Massilia</taxon>
    </lineage>
</organism>
<keyword evidence="3" id="KW-1185">Reference proteome</keyword>
<dbReference type="Proteomes" id="UP000009874">
    <property type="component" value="Unassembled WGS sequence"/>
</dbReference>
<comment type="caution">
    <text evidence="2">The sequence shown here is derived from an EMBL/GenBank/DDBJ whole genome shotgun (WGS) entry which is preliminary data.</text>
</comment>
<evidence type="ECO:0000313" key="3">
    <source>
        <dbReference type="Proteomes" id="UP000009874"/>
    </source>
</evidence>
<dbReference type="Pfam" id="PF13817">
    <property type="entry name" value="DDE_Tnp_IS66_C"/>
    <property type="match status" value="1"/>
</dbReference>
<dbReference type="InterPro" id="IPR039552">
    <property type="entry name" value="IS66_C"/>
</dbReference>
<reference evidence="2 3" key="1">
    <citation type="submission" date="2012-09" db="EMBL/GenBank/DDBJ databases">
        <title>The Genome Sequence of Massilia timonae CCUG 45783.</title>
        <authorList>
            <consortium name="The Broad Institute Genome Sequencing Platform"/>
            <person name="Earl A."/>
            <person name="Ward D."/>
            <person name="Feldgarden M."/>
            <person name="Gevers D."/>
            <person name="Huys G."/>
            <person name="Walker B."/>
            <person name="Young S.K."/>
            <person name="Zeng Q."/>
            <person name="Gargeya S."/>
            <person name="Fitzgerald M."/>
            <person name="Haas B."/>
            <person name="Abouelleil A."/>
            <person name="Alvarado L."/>
            <person name="Arachchi H.M."/>
            <person name="Berlin A.M."/>
            <person name="Chapman S.B."/>
            <person name="Goldberg J."/>
            <person name="Griggs A."/>
            <person name="Gujja S."/>
            <person name="Hansen M."/>
            <person name="Howarth C."/>
            <person name="Imamovic A."/>
            <person name="Larimer J."/>
            <person name="McCowen C."/>
            <person name="Montmayeur A."/>
            <person name="Murphy C."/>
            <person name="Neiman D."/>
            <person name="Pearson M."/>
            <person name="Priest M."/>
            <person name="Roberts A."/>
            <person name="Saif S."/>
            <person name="Shea T."/>
            <person name="Sisk P."/>
            <person name="Sykes S."/>
            <person name="Wortman J."/>
            <person name="Nusbaum C."/>
            <person name="Birren B."/>
        </authorList>
    </citation>
    <scope>NUCLEOTIDE SEQUENCE [LARGE SCALE GENOMIC DNA]</scope>
    <source>
        <strain evidence="2 3">CCUG 45783</strain>
    </source>
</reference>
<proteinExistence type="predicted"/>
<feature type="non-terminal residue" evidence="2">
    <location>
        <position position="1"/>
    </location>
</feature>
<dbReference type="HOGENOM" id="CLU_3092039_0_0_4"/>
<feature type="domain" description="Transposase IS66 C-terminal" evidence="1">
    <location>
        <begin position="8"/>
        <end position="44"/>
    </location>
</feature>
<sequence>RRAAVIQSLFATAKLNGLDPARWLAETLEKLPTCPNSRIDSLLPFSDSTLA</sequence>